<accession>A0ABQ5AG00</accession>
<sequence>MITTPESFLATLQRLVIMSKKVKTILNVIEDESHFITKVVYNDLGGEGFVVLRGRSSKESKNACGEVGGVEKMSSAGSKFMVRGEECLEGYVSTGGGEVNGGGDDFGVRKSLLGEILRVVIGKSGREILGDDGGAIL</sequence>
<protein>
    <submittedName>
        <fullName evidence="1">Uncharacterized protein</fullName>
    </submittedName>
</protein>
<gene>
    <name evidence="1" type="ORF">Tco_0821073</name>
</gene>
<comment type="caution">
    <text evidence="1">The sequence shown here is derived from an EMBL/GenBank/DDBJ whole genome shotgun (WGS) entry which is preliminary data.</text>
</comment>
<proteinExistence type="predicted"/>
<evidence type="ECO:0000313" key="1">
    <source>
        <dbReference type="EMBL" id="GJS99903.1"/>
    </source>
</evidence>
<organism evidence="1 2">
    <name type="scientific">Tanacetum coccineum</name>
    <dbReference type="NCBI Taxonomy" id="301880"/>
    <lineage>
        <taxon>Eukaryota</taxon>
        <taxon>Viridiplantae</taxon>
        <taxon>Streptophyta</taxon>
        <taxon>Embryophyta</taxon>
        <taxon>Tracheophyta</taxon>
        <taxon>Spermatophyta</taxon>
        <taxon>Magnoliopsida</taxon>
        <taxon>eudicotyledons</taxon>
        <taxon>Gunneridae</taxon>
        <taxon>Pentapetalae</taxon>
        <taxon>asterids</taxon>
        <taxon>campanulids</taxon>
        <taxon>Asterales</taxon>
        <taxon>Asteraceae</taxon>
        <taxon>Asteroideae</taxon>
        <taxon>Anthemideae</taxon>
        <taxon>Anthemidinae</taxon>
        <taxon>Tanacetum</taxon>
    </lineage>
</organism>
<evidence type="ECO:0000313" key="2">
    <source>
        <dbReference type="Proteomes" id="UP001151760"/>
    </source>
</evidence>
<keyword evidence="2" id="KW-1185">Reference proteome</keyword>
<name>A0ABQ5AG00_9ASTR</name>
<dbReference type="EMBL" id="BQNB010012155">
    <property type="protein sequence ID" value="GJS99903.1"/>
    <property type="molecule type" value="Genomic_DNA"/>
</dbReference>
<dbReference type="Proteomes" id="UP001151760">
    <property type="component" value="Unassembled WGS sequence"/>
</dbReference>
<reference evidence="1" key="2">
    <citation type="submission" date="2022-01" db="EMBL/GenBank/DDBJ databases">
        <authorList>
            <person name="Yamashiro T."/>
            <person name="Shiraishi A."/>
            <person name="Satake H."/>
            <person name="Nakayama K."/>
        </authorList>
    </citation>
    <scope>NUCLEOTIDE SEQUENCE</scope>
</reference>
<reference evidence="1" key="1">
    <citation type="journal article" date="2022" name="Int. J. Mol. Sci.">
        <title>Draft Genome of Tanacetum Coccineum: Genomic Comparison of Closely Related Tanacetum-Family Plants.</title>
        <authorList>
            <person name="Yamashiro T."/>
            <person name="Shiraishi A."/>
            <person name="Nakayama K."/>
            <person name="Satake H."/>
        </authorList>
    </citation>
    <scope>NUCLEOTIDE SEQUENCE</scope>
</reference>